<name>A0A6P3WSS7_DINQU</name>
<protein>
    <submittedName>
        <fullName evidence="3">Uncharacterized protein LOC106741552</fullName>
    </submittedName>
</protein>
<reference evidence="3" key="1">
    <citation type="submission" date="2025-08" db="UniProtKB">
        <authorList>
            <consortium name="RefSeq"/>
        </authorList>
    </citation>
    <scope>IDENTIFICATION</scope>
</reference>
<gene>
    <name evidence="3" type="primary">LOC106741552</name>
</gene>
<dbReference type="OrthoDB" id="7551622at2759"/>
<feature type="compositionally biased region" description="Basic and acidic residues" evidence="1">
    <location>
        <begin position="674"/>
        <end position="683"/>
    </location>
</feature>
<feature type="region of interest" description="Disordered" evidence="1">
    <location>
        <begin position="631"/>
        <end position="691"/>
    </location>
</feature>
<proteinExistence type="predicted"/>
<evidence type="ECO:0000313" key="2">
    <source>
        <dbReference type="Proteomes" id="UP000515204"/>
    </source>
</evidence>
<accession>A0A6P3WSS7</accession>
<dbReference type="GeneID" id="106741552"/>
<keyword evidence="2" id="KW-1185">Reference proteome</keyword>
<evidence type="ECO:0000313" key="3">
    <source>
        <dbReference type="RefSeq" id="XP_014469168.1"/>
    </source>
</evidence>
<dbReference type="Proteomes" id="UP000515204">
    <property type="component" value="Unplaced"/>
</dbReference>
<evidence type="ECO:0000256" key="1">
    <source>
        <dbReference type="SAM" id="MobiDB-lite"/>
    </source>
</evidence>
<sequence length="691" mass="79544">MTHYGDFLSMSGPMLQRYLLYYLTATAILVYGSSQRTVRRALCLSCGQDCPEALASPWYPRRELNQQTGILQDFSVSPYRNSPYFRLAQRDISRNIAGDHIFLSQNPISSRRYRSFSQQRPTGGYLRIDKGYPSTQFADKSEQQHQFLGNFSDKFTKFSGKQTTLSLAKPVNSYPFARVSPSGRSFGESERENSYFRNLRDKHLMSSSENLEVPREDKEDPAKKFGVVYRTDEKPSWKTFMEDSRHASSNKIVSDKFFPTFQTSILDKDEEEGKNSIARSPISSGQQHNNLVSPRDRYYSVGFGMPKIQRESYFLLEDSDVQKPAKDDEVYDNFMRDSLETSSLGEMKPSRNDFSEEYSAEEEEMVTLENGNEQIDYPYNSHQDLYIWRPTKEETVSPDNWNFATGNNLQDSIEIKQLKESESNWPRVYPAAEKDVGHFNDEAEGWGYFEDEFDKDTAKTGTSTYNSYTILPNTNIWRTHKKAKQDEALSDKLDFTFSGDLKGIKNTRQSEAHFVEENSNKHFRDENKYTVQDERRVGTDRIIRTPVINSLFTPYIFPQSPLNIVNVPKNPTPIESSITKDFSSGMKNNVQRANPTENIHSRFLKDGRVVVDDERNQDQIFVKDTYDVKGYSNPVLDSRSGQTKDNTQDEVLTKLDSDLTDEVEIPPAESTEPTPKESFERRSTPTTKKNS</sequence>
<dbReference type="AlphaFoldDB" id="A0A6P3WSS7"/>
<organism evidence="2 3">
    <name type="scientific">Dinoponera quadriceps</name>
    <name type="common">South American ant</name>
    <dbReference type="NCBI Taxonomy" id="609295"/>
    <lineage>
        <taxon>Eukaryota</taxon>
        <taxon>Metazoa</taxon>
        <taxon>Ecdysozoa</taxon>
        <taxon>Arthropoda</taxon>
        <taxon>Hexapoda</taxon>
        <taxon>Insecta</taxon>
        <taxon>Pterygota</taxon>
        <taxon>Neoptera</taxon>
        <taxon>Endopterygota</taxon>
        <taxon>Hymenoptera</taxon>
        <taxon>Apocrita</taxon>
        <taxon>Aculeata</taxon>
        <taxon>Formicoidea</taxon>
        <taxon>Formicidae</taxon>
        <taxon>Ponerinae</taxon>
        <taxon>Ponerini</taxon>
        <taxon>Dinoponera</taxon>
    </lineage>
</organism>
<dbReference type="RefSeq" id="XP_014469168.1">
    <property type="nucleotide sequence ID" value="XM_014613682.1"/>
</dbReference>
<dbReference type="KEGG" id="dqu:106741552"/>